<name>A0A0F8ZEQ1_9ZZZZ</name>
<evidence type="ECO:0000313" key="2">
    <source>
        <dbReference type="EMBL" id="KKK92307.1"/>
    </source>
</evidence>
<evidence type="ECO:0000256" key="1">
    <source>
        <dbReference type="SAM" id="MobiDB-lite"/>
    </source>
</evidence>
<comment type="caution">
    <text evidence="2">The sequence shown here is derived from an EMBL/GenBank/DDBJ whole genome shotgun (WGS) entry which is preliminary data.</text>
</comment>
<gene>
    <name evidence="2" type="ORF">LCGC14_2704250</name>
</gene>
<feature type="compositionally biased region" description="Basic and acidic residues" evidence="1">
    <location>
        <begin position="132"/>
        <end position="151"/>
    </location>
</feature>
<accession>A0A0F8ZEQ1</accession>
<feature type="region of interest" description="Disordered" evidence="1">
    <location>
        <begin position="132"/>
        <end position="153"/>
    </location>
</feature>
<organism evidence="2">
    <name type="scientific">marine sediment metagenome</name>
    <dbReference type="NCBI Taxonomy" id="412755"/>
    <lineage>
        <taxon>unclassified sequences</taxon>
        <taxon>metagenomes</taxon>
        <taxon>ecological metagenomes</taxon>
    </lineage>
</organism>
<protein>
    <submittedName>
        <fullName evidence="2">Uncharacterized protein</fullName>
    </submittedName>
</protein>
<proteinExistence type="predicted"/>
<reference evidence="2" key="1">
    <citation type="journal article" date="2015" name="Nature">
        <title>Complex archaea that bridge the gap between prokaryotes and eukaryotes.</title>
        <authorList>
            <person name="Spang A."/>
            <person name="Saw J.H."/>
            <person name="Jorgensen S.L."/>
            <person name="Zaremba-Niedzwiedzka K."/>
            <person name="Martijn J."/>
            <person name="Lind A.E."/>
            <person name="van Eijk R."/>
            <person name="Schleper C."/>
            <person name="Guy L."/>
            <person name="Ettema T.J."/>
        </authorList>
    </citation>
    <scope>NUCLEOTIDE SEQUENCE</scope>
</reference>
<dbReference type="EMBL" id="LAZR01048268">
    <property type="protein sequence ID" value="KKK92307.1"/>
    <property type="molecule type" value="Genomic_DNA"/>
</dbReference>
<sequence>MSEERNVLHVPKMGRTETIGLTKAKEIADNIDELTEAELEARFAKILERGIIVDRTTIDLPEGVYGEWVSDEAAEVSRMQLLGFELDKKYAVDRSTHSDGTGETSKIGDVVFMTCPERTHQMIEKVKKIRYDKANPKSGSQKEERDFKQLMEKGTPIPVIDESVASQANEADILAALEANQQE</sequence>
<dbReference type="AlphaFoldDB" id="A0A0F8ZEQ1"/>